<protein>
    <submittedName>
        <fullName evidence="2">Uncharacterized protein</fullName>
    </submittedName>
</protein>
<feature type="compositionally biased region" description="Low complexity" evidence="1">
    <location>
        <begin position="15"/>
        <end position="26"/>
    </location>
</feature>
<dbReference type="AlphaFoldDB" id="J3JL70"/>
<evidence type="ECO:0000313" key="3">
    <source>
        <dbReference type="Proteomes" id="UP000007814"/>
    </source>
</evidence>
<sequence length="42" mass="3762">MPDEVPPPEFSSLVSGVGSDTGAAGTVAGGAGASVAGTGDGE</sequence>
<name>J3JL70_ACTNH</name>
<proteinExistence type="predicted"/>
<feature type="compositionally biased region" description="Gly residues" evidence="1">
    <location>
        <begin position="27"/>
        <end position="42"/>
    </location>
</feature>
<dbReference type="Proteomes" id="UP000007814">
    <property type="component" value="Unassembled WGS sequence"/>
</dbReference>
<accession>J3JL70</accession>
<dbReference type="EMBL" id="ALJK01000025">
    <property type="protein sequence ID" value="EJN85994.1"/>
    <property type="molecule type" value="Genomic_DNA"/>
</dbReference>
<organism evidence="2 3">
    <name type="scientific">Actinomyces naeslundii (strain ATCC 12104 / DSM 43013 / CCUG 2238 / JCM 8349 / NCTC 10301 / Howell 279)</name>
    <dbReference type="NCBI Taxonomy" id="1115803"/>
    <lineage>
        <taxon>Bacteria</taxon>
        <taxon>Bacillati</taxon>
        <taxon>Actinomycetota</taxon>
        <taxon>Actinomycetes</taxon>
        <taxon>Actinomycetales</taxon>
        <taxon>Actinomycetaceae</taxon>
        <taxon>Actinomyces</taxon>
    </lineage>
</organism>
<evidence type="ECO:0000313" key="2">
    <source>
        <dbReference type="EMBL" id="EJN85994.1"/>
    </source>
</evidence>
<comment type="caution">
    <text evidence="2">The sequence shown here is derived from an EMBL/GenBank/DDBJ whole genome shotgun (WGS) entry which is preliminary data.</text>
</comment>
<gene>
    <name evidence="2" type="ORF">HMPREF1129_2847</name>
</gene>
<feature type="region of interest" description="Disordered" evidence="1">
    <location>
        <begin position="1"/>
        <end position="42"/>
    </location>
</feature>
<evidence type="ECO:0000256" key="1">
    <source>
        <dbReference type="SAM" id="MobiDB-lite"/>
    </source>
</evidence>
<reference evidence="2 3" key="1">
    <citation type="submission" date="2012-07" db="EMBL/GenBank/DDBJ databases">
        <authorList>
            <person name="Durkin A.S."/>
            <person name="McCorrison J."/>
            <person name="Torralba M."/>
            <person name="Gillis M."/>
            <person name="Methe B."/>
            <person name="Sutton G."/>
            <person name="Nelson K.E."/>
        </authorList>
    </citation>
    <scope>NUCLEOTIDE SEQUENCE [LARGE SCALE GENOMIC DNA]</scope>
    <source>
        <strain evidence="3">ATCC 12104 / DSM 43013 / CCUG 2238 / JCM 8349 / NCTC 10301 / Howell 279</strain>
    </source>
</reference>